<comment type="caution">
    <text evidence="3">The sequence shown here is derived from an EMBL/GenBank/DDBJ whole genome shotgun (WGS) entry which is preliminary data.</text>
</comment>
<organism evidence="3 4">
    <name type="scientific">Arabis nemorensis</name>
    <dbReference type="NCBI Taxonomy" id="586526"/>
    <lineage>
        <taxon>Eukaryota</taxon>
        <taxon>Viridiplantae</taxon>
        <taxon>Streptophyta</taxon>
        <taxon>Embryophyta</taxon>
        <taxon>Tracheophyta</taxon>
        <taxon>Spermatophyta</taxon>
        <taxon>Magnoliopsida</taxon>
        <taxon>eudicotyledons</taxon>
        <taxon>Gunneridae</taxon>
        <taxon>Pentapetalae</taxon>
        <taxon>rosids</taxon>
        <taxon>malvids</taxon>
        <taxon>Brassicales</taxon>
        <taxon>Brassicaceae</taxon>
        <taxon>Arabideae</taxon>
        <taxon>Arabis</taxon>
    </lineage>
</organism>
<dbReference type="InterPro" id="IPR040256">
    <property type="entry name" value="At4g02000-like"/>
</dbReference>
<keyword evidence="4" id="KW-1185">Reference proteome</keyword>
<feature type="domain" description="Zinc knuckle CX2CX4HX4C" evidence="2">
    <location>
        <begin position="172"/>
        <end position="220"/>
    </location>
</feature>
<dbReference type="InterPro" id="IPR025558">
    <property type="entry name" value="DUF4283"/>
</dbReference>
<dbReference type="InterPro" id="IPR025836">
    <property type="entry name" value="Zn_knuckle_CX2CX4HX4C"/>
</dbReference>
<proteinExistence type="predicted"/>
<dbReference type="Proteomes" id="UP000489600">
    <property type="component" value="Unassembled WGS sequence"/>
</dbReference>
<dbReference type="OrthoDB" id="1095779at2759"/>
<evidence type="ECO:0000313" key="3">
    <source>
        <dbReference type="EMBL" id="VVB01843.1"/>
    </source>
</evidence>
<reference evidence="3" key="1">
    <citation type="submission" date="2019-07" db="EMBL/GenBank/DDBJ databases">
        <authorList>
            <person name="Dittberner H."/>
        </authorList>
    </citation>
    <scope>NUCLEOTIDE SEQUENCE [LARGE SCALE GENOMIC DNA]</scope>
</reference>
<evidence type="ECO:0000313" key="4">
    <source>
        <dbReference type="Proteomes" id="UP000489600"/>
    </source>
</evidence>
<dbReference type="PANTHER" id="PTHR31286:SF178">
    <property type="entry name" value="DUF4283 DOMAIN-CONTAINING PROTEIN"/>
    <property type="match status" value="1"/>
</dbReference>
<evidence type="ECO:0008006" key="5">
    <source>
        <dbReference type="Google" id="ProtNLM"/>
    </source>
</evidence>
<dbReference type="Pfam" id="PF14392">
    <property type="entry name" value="zf-CCHC_4"/>
    <property type="match status" value="1"/>
</dbReference>
<sequence>MDQDLWRSLQQLSLDSDQEPLRLQPETINRTEKNNRLSLVVRGLNPRHQIPKHMKNTLPVAWRMERRVQGQVNDDGSVQFFFNEEHHMLTVLEGGPWTFKEWMLVVDKWVNRGQPTYLRKVSFWIRVYNLPNEYRNVQTVRDIGNSLGTAGEIIIREPNGEIPAEIKVRVMMDIDAKLIFTRYVELLEGEEPTLIKFEYERLRKFCRRCGSMRHENTECQEIIVLPMLPIVEFQEHVDVQQQQNDHHSQWQS</sequence>
<dbReference type="AlphaFoldDB" id="A0A565BLW0"/>
<evidence type="ECO:0000259" key="2">
    <source>
        <dbReference type="Pfam" id="PF14392"/>
    </source>
</evidence>
<protein>
    <recommendedName>
        <fullName evidence="5">DUF4283 domain-containing protein</fullName>
    </recommendedName>
</protein>
<evidence type="ECO:0000259" key="1">
    <source>
        <dbReference type="Pfam" id="PF14111"/>
    </source>
</evidence>
<dbReference type="EMBL" id="CABITT030000004">
    <property type="protein sequence ID" value="VVB01843.1"/>
    <property type="molecule type" value="Genomic_DNA"/>
</dbReference>
<feature type="domain" description="DUF4283" evidence="1">
    <location>
        <begin position="33"/>
        <end position="113"/>
    </location>
</feature>
<accession>A0A565BLW0</accession>
<dbReference type="Pfam" id="PF14111">
    <property type="entry name" value="DUF4283"/>
    <property type="match status" value="1"/>
</dbReference>
<gene>
    <name evidence="3" type="ORF">ANE_LOCUS12287</name>
</gene>
<dbReference type="PANTHER" id="PTHR31286">
    <property type="entry name" value="GLYCINE-RICH CELL WALL STRUCTURAL PROTEIN 1.8-LIKE"/>
    <property type="match status" value="1"/>
</dbReference>
<name>A0A565BLW0_9BRAS</name>